<sequence length="814" mass="90818">MMSCAQHLLLFGRSASSCSSSVSSSVPAAYHCDSELSTKSLYRSIARISCQSRDCQQQLLCGCRLAFQFFSLHPCRISLVGACRIHAEQASLTAGRDENLAGTIRVYLSDTDDGRSSEEEENRDRKKIPEGIGRRTSSSSSSAAAAAASWPPGRKKNKQALQLRIAQEEERKRKGDRDLTPTVRALTWAFRGAQGTPAIAAVLEDLRFSISTFTSVIQKLGMEGNPQAAIALFRWLQEQQQEVDNSVEQQQFLVVPNVEPQQSLVVPNVDQQQSFLVPNVYTYNSLLGALKANGCYDFAVRILGEMRDNGIAADLVTYNTVISMYDQLGQHEQALKVFEELKSLGMQPDLFTYRTLIQLLARCGKVEQALDIFCKLKKQQQEEDWVSESQEGSENHSRPELKRERGQRQELATFVVQMCYKRFKAWLADDSSTVRETAILGKRMKIAQVALDAKMCKNLIRACGQREIDHSLVKILYHSMREQHFPIGVSLCNQVIRVLGKGKKWWAALEVYENMMESGPLPEETTRRLLLSHFQILLNSARKRRIWKWALQLLDKMMEKGIEPDAFAWNAALIACGRANETASAVQVFQQMTEHGQKPGVVSYGALLSALEKGNLLENAEQVWHHMQKVGVMPNDYAFTTMISAYGKAGNYSKAIELLDQMQATGVEPSVVTYNAVISACARAGDGQRALDWLEQMEAASIKPNATSYAQVIEALANEGQWKPALTLYNKMLDLRLDPPPMASDAVFRVCRANDAQVDLAFIQPQTLHVKVKHRVKRKVYKKPVSVATSVDYPIAAAFEGVTVVANPHNAVTV</sequence>
<dbReference type="Pfam" id="PF01535">
    <property type="entry name" value="PPR"/>
    <property type="match status" value="3"/>
</dbReference>
<feature type="repeat" description="PPR" evidence="2">
    <location>
        <begin position="314"/>
        <end position="348"/>
    </location>
</feature>
<dbReference type="PANTHER" id="PTHR47940:SF1">
    <property type="entry name" value="PROTEIN LOW PHOTOSYNTHETIC EFFICIENCY 1, CHLOROPLASTIC"/>
    <property type="match status" value="1"/>
</dbReference>
<feature type="region of interest" description="Disordered" evidence="3">
    <location>
        <begin position="111"/>
        <end position="161"/>
    </location>
</feature>
<name>A0ABP0TI69_9BRYO</name>
<dbReference type="EMBL" id="OZ019903">
    <property type="protein sequence ID" value="CAK9196719.1"/>
    <property type="molecule type" value="Genomic_DNA"/>
</dbReference>
<reference evidence="4" key="1">
    <citation type="submission" date="2024-02" db="EMBL/GenBank/DDBJ databases">
        <authorList>
            <consortium name="ELIXIR-Norway"/>
            <consortium name="Elixir Norway"/>
        </authorList>
    </citation>
    <scope>NUCLEOTIDE SEQUENCE</scope>
</reference>
<dbReference type="NCBIfam" id="TIGR00756">
    <property type="entry name" value="PPR"/>
    <property type="match status" value="8"/>
</dbReference>
<proteinExistence type="predicted"/>
<dbReference type="Pfam" id="PF13812">
    <property type="entry name" value="PPR_3"/>
    <property type="match status" value="1"/>
</dbReference>
<dbReference type="PROSITE" id="PS51375">
    <property type="entry name" value="PPR"/>
    <property type="match status" value="9"/>
</dbReference>
<feature type="region of interest" description="Disordered" evidence="3">
    <location>
        <begin position="385"/>
        <end position="405"/>
    </location>
</feature>
<evidence type="ECO:0008006" key="6">
    <source>
        <dbReference type="Google" id="ProtNLM"/>
    </source>
</evidence>
<evidence type="ECO:0000256" key="2">
    <source>
        <dbReference type="PROSITE-ProRule" id="PRU00708"/>
    </source>
</evidence>
<keyword evidence="1" id="KW-0677">Repeat</keyword>
<feature type="compositionally biased region" description="Basic and acidic residues" evidence="3">
    <location>
        <begin position="112"/>
        <end position="133"/>
    </location>
</feature>
<evidence type="ECO:0000256" key="1">
    <source>
        <dbReference type="ARBA" id="ARBA00022737"/>
    </source>
</evidence>
<feature type="repeat" description="PPR" evidence="2">
    <location>
        <begin position="565"/>
        <end position="599"/>
    </location>
</feature>
<dbReference type="Pfam" id="PF13041">
    <property type="entry name" value="PPR_2"/>
    <property type="match status" value="2"/>
</dbReference>
<protein>
    <recommendedName>
        <fullName evidence="6">Pentatricopeptide repeat-containing protein</fullName>
    </recommendedName>
</protein>
<feature type="compositionally biased region" description="Low complexity" evidence="3">
    <location>
        <begin position="137"/>
        <end position="149"/>
    </location>
</feature>
<keyword evidence="5" id="KW-1185">Reference proteome</keyword>
<organism evidence="4 5">
    <name type="scientific">Sphagnum troendelagicum</name>
    <dbReference type="NCBI Taxonomy" id="128251"/>
    <lineage>
        <taxon>Eukaryota</taxon>
        <taxon>Viridiplantae</taxon>
        <taxon>Streptophyta</taxon>
        <taxon>Embryophyta</taxon>
        <taxon>Bryophyta</taxon>
        <taxon>Sphagnophytina</taxon>
        <taxon>Sphagnopsida</taxon>
        <taxon>Sphagnales</taxon>
        <taxon>Sphagnaceae</taxon>
        <taxon>Sphagnum</taxon>
    </lineage>
</organism>
<feature type="repeat" description="PPR" evidence="2">
    <location>
        <begin position="488"/>
        <end position="522"/>
    </location>
</feature>
<feature type="repeat" description="PPR" evidence="2">
    <location>
        <begin position="670"/>
        <end position="704"/>
    </location>
</feature>
<dbReference type="SUPFAM" id="SSF48452">
    <property type="entry name" value="TPR-like"/>
    <property type="match status" value="1"/>
</dbReference>
<feature type="repeat" description="PPR" evidence="2">
    <location>
        <begin position="600"/>
        <end position="634"/>
    </location>
</feature>
<dbReference type="InterPro" id="IPR011990">
    <property type="entry name" value="TPR-like_helical_dom_sf"/>
</dbReference>
<feature type="compositionally biased region" description="Basic and acidic residues" evidence="3">
    <location>
        <begin position="393"/>
        <end position="405"/>
    </location>
</feature>
<feature type="repeat" description="PPR" evidence="2">
    <location>
        <begin position="635"/>
        <end position="669"/>
    </location>
</feature>
<dbReference type="InterPro" id="IPR053343">
    <property type="entry name" value="PSII_mRNA-binding_protein"/>
</dbReference>
<accession>A0ABP0TI69</accession>
<evidence type="ECO:0000313" key="4">
    <source>
        <dbReference type="EMBL" id="CAK9196719.1"/>
    </source>
</evidence>
<evidence type="ECO:0000256" key="3">
    <source>
        <dbReference type="SAM" id="MobiDB-lite"/>
    </source>
</evidence>
<feature type="repeat" description="PPR" evidence="2">
    <location>
        <begin position="705"/>
        <end position="739"/>
    </location>
</feature>
<feature type="repeat" description="PPR" evidence="2">
    <location>
        <begin position="279"/>
        <end position="313"/>
    </location>
</feature>
<dbReference type="Proteomes" id="UP001497512">
    <property type="component" value="Chromosome 11"/>
</dbReference>
<evidence type="ECO:0000313" key="5">
    <source>
        <dbReference type="Proteomes" id="UP001497512"/>
    </source>
</evidence>
<dbReference type="Gene3D" id="1.25.40.10">
    <property type="entry name" value="Tetratricopeptide repeat domain"/>
    <property type="match status" value="4"/>
</dbReference>
<dbReference type="InterPro" id="IPR002885">
    <property type="entry name" value="PPR_rpt"/>
</dbReference>
<feature type="repeat" description="PPR" evidence="2">
    <location>
        <begin position="349"/>
        <end position="383"/>
    </location>
</feature>
<dbReference type="PANTHER" id="PTHR47940">
    <property type="entry name" value="OS12G0283900 PROTEIN"/>
    <property type="match status" value="1"/>
</dbReference>
<gene>
    <name evidence="4" type="ORF">CSSPTR1EN2_LOCUS3614</name>
</gene>